<keyword evidence="2" id="KW-1003">Cell membrane</keyword>
<dbReference type="InterPro" id="IPR044021">
    <property type="entry name" value="CrtO"/>
</dbReference>
<evidence type="ECO:0000256" key="7">
    <source>
        <dbReference type="ARBA" id="ARBA00023136"/>
    </source>
</evidence>
<evidence type="ECO:0000256" key="10">
    <source>
        <dbReference type="ARBA" id="ARBA00023603"/>
    </source>
</evidence>
<comment type="caution">
    <text evidence="14">The sequence shown here is derived from an EMBL/GenBank/DDBJ whole genome shotgun (WGS) entry which is preliminary data.</text>
</comment>
<comment type="function">
    <text evidence="12">Catalyzes the acylation of glycosyl-4,4'-diaponeurosporenoate, i.e. the esterification of glucose at the C6'' position with the carboxyl group of the C(15) fatty acid 12-methyltetradecanoic acid, to yield staphyloxanthin. This is the last step in the biosynthesis of this orange pigment, present in most staphylococci strains.</text>
</comment>
<dbReference type="EMBL" id="JACBAZ010000001">
    <property type="protein sequence ID" value="NWK54084.1"/>
    <property type="molecule type" value="Genomic_DNA"/>
</dbReference>
<accession>A0A851GIN2</accession>
<evidence type="ECO:0000256" key="13">
    <source>
        <dbReference type="SAM" id="Phobius"/>
    </source>
</evidence>
<comment type="similarity">
    <text evidence="10">Belongs to the acyltransferase CrtO family.</text>
</comment>
<evidence type="ECO:0000313" key="15">
    <source>
        <dbReference type="Proteomes" id="UP000557872"/>
    </source>
</evidence>
<organism evidence="14 15">
    <name type="scientific">Oceaniferula marina</name>
    <dbReference type="NCBI Taxonomy" id="2748318"/>
    <lineage>
        <taxon>Bacteria</taxon>
        <taxon>Pseudomonadati</taxon>
        <taxon>Verrucomicrobiota</taxon>
        <taxon>Verrucomicrobiia</taxon>
        <taxon>Verrucomicrobiales</taxon>
        <taxon>Verrucomicrobiaceae</taxon>
        <taxon>Oceaniferula</taxon>
    </lineage>
</organism>
<evidence type="ECO:0000256" key="6">
    <source>
        <dbReference type="ARBA" id="ARBA00022989"/>
    </source>
</evidence>
<dbReference type="UniPathway" id="UPA00029">
    <property type="reaction ID" value="UER00560"/>
</dbReference>
<comment type="subcellular location">
    <subcellularLocation>
        <location evidence="1">Cell membrane</location>
        <topology evidence="1">Single-pass membrane protein</topology>
    </subcellularLocation>
</comment>
<dbReference type="RefSeq" id="WP_178930630.1">
    <property type="nucleotide sequence ID" value="NZ_JACBAZ010000001.1"/>
</dbReference>
<keyword evidence="3" id="KW-0808">Transferase</keyword>
<sequence>MWIELHPYWIAGINALGIPMAHLLIAWGITQLPESCFSRPLDKKEQNLRLYLRLFQIKRWKHYLPDGAPWLKGFSKSSLQSTEREYLETFVKETRRGECSHWLQWLAISCFIVWTPSPYHLIILIYATLSNLPCILNLRYTRIRLIRILHPSTQSI</sequence>
<keyword evidence="4 13" id="KW-0812">Transmembrane</keyword>
<dbReference type="GO" id="GO:0005886">
    <property type="term" value="C:plasma membrane"/>
    <property type="evidence" value="ECO:0007669"/>
    <property type="project" value="UniProtKB-SubCell"/>
</dbReference>
<evidence type="ECO:0000256" key="12">
    <source>
        <dbReference type="ARBA" id="ARBA00025324"/>
    </source>
</evidence>
<keyword evidence="6 13" id="KW-1133">Transmembrane helix</keyword>
<comment type="pathway">
    <text evidence="9">Carotenoid biosynthesis; staphyloxanthin biosynthesis; staphyloxanthin from farnesyl diphosphate: step 5/5.</text>
</comment>
<evidence type="ECO:0000256" key="8">
    <source>
        <dbReference type="ARBA" id="ARBA00023315"/>
    </source>
</evidence>
<reference evidence="14 15" key="1">
    <citation type="submission" date="2020-07" db="EMBL/GenBank/DDBJ databases">
        <title>Roseicoccus Jingziensis gen. nov., sp. nov., isolated from coastal seawater.</title>
        <authorList>
            <person name="Feng X."/>
        </authorList>
    </citation>
    <scope>NUCLEOTIDE SEQUENCE [LARGE SCALE GENOMIC DNA]</scope>
    <source>
        <strain evidence="14 15">N1E253</strain>
    </source>
</reference>
<feature type="transmembrane region" description="Helical" evidence="13">
    <location>
        <begin position="121"/>
        <end position="140"/>
    </location>
</feature>
<keyword evidence="15" id="KW-1185">Reference proteome</keyword>
<feature type="transmembrane region" description="Helical" evidence="13">
    <location>
        <begin position="6"/>
        <end position="29"/>
    </location>
</feature>
<protein>
    <recommendedName>
        <fullName evidence="11">Glycosyl-4,4'-diaponeurosporenoate acyltransferase</fullName>
    </recommendedName>
</protein>
<evidence type="ECO:0000256" key="1">
    <source>
        <dbReference type="ARBA" id="ARBA00004162"/>
    </source>
</evidence>
<dbReference type="Pfam" id="PF18927">
    <property type="entry name" value="CrtO"/>
    <property type="match status" value="1"/>
</dbReference>
<evidence type="ECO:0000256" key="3">
    <source>
        <dbReference type="ARBA" id="ARBA00022679"/>
    </source>
</evidence>
<evidence type="ECO:0000256" key="2">
    <source>
        <dbReference type="ARBA" id="ARBA00022475"/>
    </source>
</evidence>
<evidence type="ECO:0000256" key="4">
    <source>
        <dbReference type="ARBA" id="ARBA00022692"/>
    </source>
</evidence>
<evidence type="ECO:0000256" key="9">
    <source>
        <dbReference type="ARBA" id="ARBA00023588"/>
    </source>
</evidence>
<dbReference type="Proteomes" id="UP000557872">
    <property type="component" value="Unassembled WGS sequence"/>
</dbReference>
<keyword evidence="7 13" id="KW-0472">Membrane</keyword>
<dbReference type="GO" id="GO:0016746">
    <property type="term" value="F:acyltransferase activity"/>
    <property type="evidence" value="ECO:0007669"/>
    <property type="project" value="UniProtKB-KW"/>
</dbReference>
<evidence type="ECO:0000256" key="5">
    <source>
        <dbReference type="ARBA" id="ARBA00022729"/>
    </source>
</evidence>
<evidence type="ECO:0000256" key="11">
    <source>
        <dbReference type="ARBA" id="ARBA00023667"/>
    </source>
</evidence>
<keyword evidence="5" id="KW-0732">Signal</keyword>
<evidence type="ECO:0000313" key="14">
    <source>
        <dbReference type="EMBL" id="NWK54084.1"/>
    </source>
</evidence>
<gene>
    <name evidence="14" type="ORF">HW115_00555</name>
</gene>
<name>A0A851GIN2_9BACT</name>
<dbReference type="AlphaFoldDB" id="A0A851GIN2"/>
<proteinExistence type="inferred from homology"/>
<keyword evidence="8" id="KW-0012">Acyltransferase</keyword>